<keyword evidence="1" id="KW-0812">Transmembrane</keyword>
<dbReference type="Proteomes" id="UP000316624">
    <property type="component" value="Unassembled WGS sequence"/>
</dbReference>
<comment type="caution">
    <text evidence="3">The sequence shown here is derived from an EMBL/GenBank/DDBJ whole genome shotgun (WGS) entry which is preliminary data.</text>
</comment>
<keyword evidence="1" id="KW-0472">Membrane</keyword>
<name>A0A562KA96_SPHWJ</name>
<dbReference type="Pfam" id="PF07916">
    <property type="entry name" value="TraG_N"/>
    <property type="match status" value="1"/>
</dbReference>
<proteinExistence type="predicted"/>
<keyword evidence="1" id="KW-1133">Transmembrane helix</keyword>
<feature type="domain" description="TraG N-terminal Proteobacteria" evidence="2">
    <location>
        <begin position="3"/>
        <end position="106"/>
    </location>
</feature>
<evidence type="ECO:0000259" key="2">
    <source>
        <dbReference type="Pfam" id="PF07916"/>
    </source>
</evidence>
<gene>
    <name evidence="3" type="ORF">IQ35_02730</name>
</gene>
<sequence length="107" mass="11580">MLEVFTIGGGEYLVNTFNAIAAWTGSGGFKSLIRVVMVMGLIYALLVTAMDLDWRAWFRWFIQSTLIYLVLMVPTVTVKVTDRVNPGLAPATVANVPIGLGVMASLG</sequence>
<dbReference type="InterPro" id="IPR012931">
    <property type="entry name" value="TraG_N_Proteobacteria"/>
</dbReference>
<keyword evidence="4" id="KW-1185">Reference proteome</keyword>
<accession>A0A562KA96</accession>
<protein>
    <submittedName>
        <fullName evidence="3">Conjugal transfer mating pair stabilization protein TraG</fullName>
    </submittedName>
</protein>
<evidence type="ECO:0000313" key="4">
    <source>
        <dbReference type="Proteomes" id="UP000316624"/>
    </source>
</evidence>
<evidence type="ECO:0000256" key="1">
    <source>
        <dbReference type="SAM" id="Phobius"/>
    </source>
</evidence>
<organism evidence="3 4">
    <name type="scientific">Sphingobium wenxiniae (strain DSM 21828 / CGMCC 1.7748 / JZ-1)</name>
    <dbReference type="NCBI Taxonomy" id="595605"/>
    <lineage>
        <taxon>Bacteria</taxon>
        <taxon>Pseudomonadati</taxon>
        <taxon>Pseudomonadota</taxon>
        <taxon>Alphaproteobacteria</taxon>
        <taxon>Sphingomonadales</taxon>
        <taxon>Sphingomonadaceae</taxon>
        <taxon>Sphingobium</taxon>
    </lineage>
</organism>
<dbReference type="AlphaFoldDB" id="A0A562KA96"/>
<feature type="transmembrane region" description="Helical" evidence="1">
    <location>
        <begin position="57"/>
        <end position="76"/>
    </location>
</feature>
<dbReference type="EMBL" id="VLKK01000010">
    <property type="protein sequence ID" value="TWH92204.1"/>
    <property type="molecule type" value="Genomic_DNA"/>
</dbReference>
<evidence type="ECO:0000313" key="3">
    <source>
        <dbReference type="EMBL" id="TWH92204.1"/>
    </source>
</evidence>
<reference evidence="3 4" key="1">
    <citation type="journal article" date="2015" name="Stand. Genomic Sci.">
        <title>Genomic Encyclopedia of Bacterial and Archaeal Type Strains, Phase III: the genomes of soil and plant-associated and newly described type strains.</title>
        <authorList>
            <person name="Whitman W.B."/>
            <person name="Woyke T."/>
            <person name="Klenk H.P."/>
            <person name="Zhou Y."/>
            <person name="Lilburn T.G."/>
            <person name="Beck B.J."/>
            <person name="De Vos P."/>
            <person name="Vandamme P."/>
            <person name="Eisen J.A."/>
            <person name="Garrity G."/>
            <person name="Hugenholtz P."/>
            <person name="Kyrpides N.C."/>
        </authorList>
    </citation>
    <scope>NUCLEOTIDE SEQUENCE [LARGE SCALE GENOMIC DNA]</scope>
    <source>
        <strain evidence="3 4">CGMCC 1.7748</strain>
    </source>
</reference>
<feature type="transmembrane region" description="Helical" evidence="1">
    <location>
        <begin position="32"/>
        <end position="50"/>
    </location>
</feature>